<evidence type="ECO:0000256" key="3">
    <source>
        <dbReference type="HAMAP-Rule" id="MF_01384"/>
    </source>
</evidence>
<organism evidence="4 5">
    <name type="scientific">Micromonospora polyrhachis</name>
    <dbReference type="NCBI Taxonomy" id="1282883"/>
    <lineage>
        <taxon>Bacteria</taxon>
        <taxon>Bacillati</taxon>
        <taxon>Actinomycetota</taxon>
        <taxon>Actinomycetes</taxon>
        <taxon>Micromonosporales</taxon>
        <taxon>Micromonosporaceae</taxon>
        <taxon>Micromonospora</taxon>
    </lineage>
</organism>
<keyword evidence="5" id="KW-1185">Reference proteome</keyword>
<dbReference type="PANTHER" id="PTHR33643">
    <property type="entry name" value="UREASE ACCESSORY PROTEIN D"/>
    <property type="match status" value="1"/>
</dbReference>
<comment type="similarity">
    <text evidence="1 3">Belongs to the UreD family.</text>
</comment>
<dbReference type="InterPro" id="IPR002669">
    <property type="entry name" value="UreD"/>
</dbReference>
<dbReference type="Proteomes" id="UP000578819">
    <property type="component" value="Unassembled WGS sequence"/>
</dbReference>
<dbReference type="GO" id="GO:0005737">
    <property type="term" value="C:cytoplasm"/>
    <property type="evidence" value="ECO:0007669"/>
    <property type="project" value="UniProtKB-SubCell"/>
</dbReference>
<keyword evidence="2 3" id="KW-0143">Chaperone</keyword>
<protein>
    <recommendedName>
        <fullName evidence="3">Urease accessory protein UreD</fullName>
    </recommendedName>
</protein>
<gene>
    <name evidence="3" type="primary">ureD</name>
    <name evidence="4" type="ORF">FHR38_004410</name>
</gene>
<dbReference type="GO" id="GO:0016151">
    <property type="term" value="F:nickel cation binding"/>
    <property type="evidence" value="ECO:0007669"/>
    <property type="project" value="UniProtKB-UniRule"/>
</dbReference>
<dbReference type="HAMAP" id="MF_01384">
    <property type="entry name" value="UreD"/>
    <property type="match status" value="1"/>
</dbReference>
<keyword evidence="3" id="KW-0963">Cytoplasm</keyword>
<name>A0A7W7WRL0_9ACTN</name>
<evidence type="ECO:0000313" key="5">
    <source>
        <dbReference type="Proteomes" id="UP000578819"/>
    </source>
</evidence>
<comment type="function">
    <text evidence="3">Required for maturation of urease via the functional incorporation of the urease nickel metallocenter.</text>
</comment>
<sequence>MITLDPDLPVLDIAPELAPYHDEPAQLPSGAPGKVGVLRMRFEQRDERTVLADLYRQAPLLVQRALYWDEAMPEMACVFMLTTSGGVLQGDRFRIDLALGEGARVHLTSQSAMKIQEMDANYASQLQDITLADGAYLEYLPEQTIPYRHSRFITYTRVRLPETATMLYAEILAPGRKYHRDGEIFQYDLFSSTLRAARPDGPDLFVEKFLVEPERFGVDRVGVMDQFHVFANVVLLTAPDCANRVYAQTTPTWAEDVPLAAGVSRLPNDAGLIYKVLGTETEPVRAKVREFCALARQEAVGRPFAPAFSWR</sequence>
<accession>A0A7W7WRL0</accession>
<reference evidence="4 5" key="1">
    <citation type="submission" date="2020-08" db="EMBL/GenBank/DDBJ databases">
        <title>Sequencing the genomes of 1000 actinobacteria strains.</title>
        <authorList>
            <person name="Klenk H.-P."/>
        </authorList>
    </citation>
    <scope>NUCLEOTIDE SEQUENCE [LARGE SCALE GENOMIC DNA]</scope>
    <source>
        <strain evidence="4 5">DSM 45886</strain>
    </source>
</reference>
<comment type="caution">
    <text evidence="4">The sequence shown here is derived from an EMBL/GenBank/DDBJ whole genome shotgun (WGS) entry which is preliminary data.</text>
</comment>
<dbReference type="PANTHER" id="PTHR33643:SF1">
    <property type="entry name" value="UREASE ACCESSORY PROTEIN D"/>
    <property type="match status" value="1"/>
</dbReference>
<comment type="subcellular location">
    <subcellularLocation>
        <location evidence="3">Cytoplasm</location>
    </subcellularLocation>
</comment>
<keyword evidence="3" id="KW-0996">Nickel insertion</keyword>
<dbReference type="Pfam" id="PF01774">
    <property type="entry name" value="UreD"/>
    <property type="match status" value="1"/>
</dbReference>
<dbReference type="EMBL" id="JACHJW010000001">
    <property type="protein sequence ID" value="MBB4960677.1"/>
    <property type="molecule type" value="Genomic_DNA"/>
</dbReference>
<evidence type="ECO:0000313" key="4">
    <source>
        <dbReference type="EMBL" id="MBB4960677.1"/>
    </source>
</evidence>
<dbReference type="RefSeq" id="WP_184536414.1">
    <property type="nucleotide sequence ID" value="NZ_JACHJW010000001.1"/>
</dbReference>
<proteinExistence type="inferred from homology"/>
<comment type="subunit">
    <text evidence="3">UreD, UreF and UreG form a complex that acts as a GTP-hydrolysis-dependent molecular chaperone, activating the urease apoprotein by helping to assemble the nickel containing metallocenter of UreC. The UreE protein probably delivers the nickel.</text>
</comment>
<dbReference type="AlphaFoldDB" id="A0A7W7WRL0"/>
<evidence type="ECO:0000256" key="1">
    <source>
        <dbReference type="ARBA" id="ARBA00007177"/>
    </source>
</evidence>
<evidence type="ECO:0000256" key="2">
    <source>
        <dbReference type="ARBA" id="ARBA00023186"/>
    </source>
</evidence>